<proteinExistence type="predicted"/>
<dbReference type="HOGENOM" id="CLU_2179552_0_0_7"/>
<reference evidence="1 2" key="1">
    <citation type="journal article" date="2009" name="Environ. Microbiol.">
        <title>Genome sequence of Desulfobacterium autotrophicum HRM2, a marine sulfate reducer oxidizing organic carbon completely to carbon dioxide.</title>
        <authorList>
            <person name="Strittmatter A.W."/>
            <person name="Liesegang H."/>
            <person name="Rabus R."/>
            <person name="Decker I."/>
            <person name="Amann J."/>
            <person name="Andres S."/>
            <person name="Henne A."/>
            <person name="Fricke W.F."/>
            <person name="Martinez-Arias R."/>
            <person name="Bartels D."/>
            <person name="Goesmann A."/>
            <person name="Krause L."/>
            <person name="Puehler A."/>
            <person name="Klenk H.P."/>
            <person name="Richter M."/>
            <person name="Schuler M."/>
            <person name="Gloeckner F.O."/>
            <person name="Meyerdierks A."/>
            <person name="Gottschalk G."/>
            <person name="Amann R."/>
        </authorList>
    </citation>
    <scope>NUCLEOTIDE SEQUENCE [LARGE SCALE GENOMIC DNA]</scope>
    <source>
        <strain evidence="2">ATCC 43914 / DSM 3382 / HRM2</strain>
    </source>
</reference>
<evidence type="ECO:0000313" key="1">
    <source>
        <dbReference type="EMBL" id="ACN17198.1"/>
    </source>
</evidence>
<keyword evidence="2" id="KW-1185">Reference proteome</keyword>
<sequence length="109" mass="12577">MISGRIDGYINDKNAMLWELKRLKDNGEYDPSKGELVIACDISKEQGYLGFTNRDNGAFGYKDDFIKQYIAVIKEMKANGEIETILNSPRPPGPVRPWSLWRWPLLSRR</sequence>
<evidence type="ECO:0008006" key="3">
    <source>
        <dbReference type="Google" id="ProtNLM"/>
    </source>
</evidence>
<dbReference type="eggNOG" id="COG0834">
    <property type="taxonomic scope" value="Bacteria"/>
</dbReference>
<dbReference type="KEGG" id="dat:HRM2_41410"/>
<dbReference type="AlphaFoldDB" id="C0QCW6"/>
<dbReference type="STRING" id="177437.HRM2_41410"/>
<name>C0QCW6_DESAH</name>
<gene>
    <name evidence="1" type="ordered locus">HRM2_41410</name>
</gene>
<dbReference type="EMBL" id="CP001087">
    <property type="protein sequence ID" value="ACN17198.1"/>
    <property type="molecule type" value="Genomic_DNA"/>
</dbReference>
<accession>C0QCW6</accession>
<protein>
    <recommendedName>
        <fullName evidence="3">Solute-binding protein family 3/N-terminal domain-containing protein</fullName>
    </recommendedName>
</protein>
<dbReference type="Proteomes" id="UP000000442">
    <property type="component" value="Chromosome"/>
</dbReference>
<evidence type="ECO:0000313" key="2">
    <source>
        <dbReference type="Proteomes" id="UP000000442"/>
    </source>
</evidence>
<organism evidence="1 2">
    <name type="scientific">Desulforapulum autotrophicum (strain ATCC 43914 / DSM 3382 / VKM B-1955 / HRM2)</name>
    <name type="common">Desulfobacterium autotrophicum</name>
    <dbReference type="NCBI Taxonomy" id="177437"/>
    <lineage>
        <taxon>Bacteria</taxon>
        <taxon>Pseudomonadati</taxon>
        <taxon>Thermodesulfobacteriota</taxon>
        <taxon>Desulfobacteria</taxon>
        <taxon>Desulfobacterales</taxon>
        <taxon>Desulfobacteraceae</taxon>
        <taxon>Desulforapulum</taxon>
    </lineage>
</organism>